<dbReference type="GO" id="GO:0052717">
    <property type="term" value="F:tRNA-specific adenosine-34 deaminase activity"/>
    <property type="evidence" value="ECO:0007669"/>
    <property type="project" value="UniProtKB-UniRule"/>
</dbReference>
<gene>
    <name evidence="10" type="primary">tadA_1</name>
    <name evidence="8" type="synonym">tadA</name>
    <name evidence="10" type="ORF">IMCC3135_11245</name>
</gene>
<evidence type="ECO:0000313" key="10">
    <source>
        <dbReference type="EMBL" id="ASJ72339.1"/>
    </source>
</evidence>
<evidence type="ECO:0000313" key="11">
    <source>
        <dbReference type="Proteomes" id="UP000250079"/>
    </source>
</evidence>
<dbReference type="HAMAP" id="MF_00972">
    <property type="entry name" value="tRNA_aden_deaminase"/>
    <property type="match status" value="1"/>
</dbReference>
<evidence type="ECO:0000256" key="3">
    <source>
        <dbReference type="ARBA" id="ARBA00022694"/>
    </source>
</evidence>
<dbReference type="Proteomes" id="UP000250079">
    <property type="component" value="Chromosome"/>
</dbReference>
<keyword evidence="4 8" id="KW-0479">Metal-binding</keyword>
<evidence type="ECO:0000256" key="7">
    <source>
        <dbReference type="ARBA" id="ARBA00048045"/>
    </source>
</evidence>
<comment type="function">
    <text evidence="8">Catalyzes the deamination of adenosine to inosine at the wobble position 34 of tRNA(Arg2).</text>
</comment>
<dbReference type="SUPFAM" id="SSF53927">
    <property type="entry name" value="Cytidine deaminase-like"/>
    <property type="match status" value="1"/>
</dbReference>
<dbReference type="EMBL" id="CP018632">
    <property type="protein sequence ID" value="ASJ72339.1"/>
    <property type="molecule type" value="Genomic_DNA"/>
</dbReference>
<comment type="cofactor">
    <cofactor evidence="8">
        <name>Zn(2+)</name>
        <dbReference type="ChEBI" id="CHEBI:29105"/>
    </cofactor>
    <text evidence="8">Binds 1 zinc ion per subunit.</text>
</comment>
<evidence type="ECO:0000256" key="4">
    <source>
        <dbReference type="ARBA" id="ARBA00022723"/>
    </source>
</evidence>
<dbReference type="GO" id="GO:0008270">
    <property type="term" value="F:zinc ion binding"/>
    <property type="evidence" value="ECO:0007669"/>
    <property type="project" value="UniProtKB-UniRule"/>
</dbReference>
<dbReference type="EC" id="3.5.4.33" evidence="8"/>
<dbReference type="PANTHER" id="PTHR11079:SF202">
    <property type="entry name" value="TRNA-SPECIFIC ADENOSINE DEAMINASE"/>
    <property type="match status" value="1"/>
</dbReference>
<sequence>MISANQQRIDAGYMAQALELAKRAGESDEVPVGALVVLSGQVLGVGYNRCIIDHDPCGHAEVLALQAAAKKLQSSRLDGATLYVTLEPCLMCCGALLQARVARLVFGAREPRTGGVVSIHEALRLHGVDHHIAVTEGVAADEAALMMQLFFQRRR</sequence>
<dbReference type="PANTHER" id="PTHR11079">
    <property type="entry name" value="CYTOSINE DEAMINASE FAMILY MEMBER"/>
    <property type="match status" value="1"/>
</dbReference>
<comment type="catalytic activity">
    <reaction evidence="7 8">
        <text>adenosine(34) in tRNA + H2O + H(+) = inosine(34) in tRNA + NH4(+)</text>
        <dbReference type="Rhea" id="RHEA:43168"/>
        <dbReference type="Rhea" id="RHEA-COMP:10373"/>
        <dbReference type="Rhea" id="RHEA-COMP:10374"/>
        <dbReference type="ChEBI" id="CHEBI:15377"/>
        <dbReference type="ChEBI" id="CHEBI:15378"/>
        <dbReference type="ChEBI" id="CHEBI:28938"/>
        <dbReference type="ChEBI" id="CHEBI:74411"/>
        <dbReference type="ChEBI" id="CHEBI:82852"/>
        <dbReference type="EC" id="3.5.4.33"/>
    </reaction>
</comment>
<dbReference type="PROSITE" id="PS00903">
    <property type="entry name" value="CYT_DCMP_DEAMINASES_1"/>
    <property type="match status" value="1"/>
</dbReference>
<comment type="subunit">
    <text evidence="2 8">Homodimer.</text>
</comment>
<dbReference type="InterPro" id="IPR028883">
    <property type="entry name" value="tRNA_aden_deaminase"/>
</dbReference>
<dbReference type="NCBIfam" id="NF008113">
    <property type="entry name" value="PRK10860.1"/>
    <property type="match status" value="1"/>
</dbReference>
<dbReference type="InterPro" id="IPR058535">
    <property type="entry name" value="MafB19-deam"/>
</dbReference>
<dbReference type="GO" id="GO:0002100">
    <property type="term" value="P:tRNA wobble adenosine to inosine editing"/>
    <property type="evidence" value="ECO:0007669"/>
    <property type="project" value="UniProtKB-UniRule"/>
</dbReference>
<evidence type="ECO:0000256" key="8">
    <source>
        <dbReference type="HAMAP-Rule" id="MF_00972"/>
    </source>
</evidence>
<keyword evidence="3 8" id="KW-0819">tRNA processing</keyword>
<accession>A0A2Z2NMC0</accession>
<dbReference type="CDD" id="cd01285">
    <property type="entry name" value="nucleoside_deaminase"/>
    <property type="match status" value="1"/>
</dbReference>
<keyword evidence="6 8" id="KW-0862">Zinc</keyword>
<reference evidence="10 11" key="1">
    <citation type="submission" date="2016-12" db="EMBL/GenBank/DDBJ databases">
        <authorList>
            <person name="Song W.-J."/>
            <person name="Kurnit D.M."/>
        </authorList>
    </citation>
    <scope>NUCLEOTIDE SEQUENCE [LARGE SCALE GENOMIC DNA]</scope>
    <source>
        <strain evidence="10 11">IMCC3135</strain>
    </source>
</reference>
<proteinExistence type="inferred from homology"/>
<dbReference type="RefSeq" id="WP_088917657.1">
    <property type="nucleotide sequence ID" value="NZ_CP018632.1"/>
</dbReference>
<keyword evidence="11" id="KW-1185">Reference proteome</keyword>
<dbReference type="InterPro" id="IPR016193">
    <property type="entry name" value="Cytidine_deaminase-like"/>
</dbReference>
<feature type="binding site" evidence="8">
    <location>
        <position position="92"/>
    </location>
    <ligand>
        <name>Zn(2+)</name>
        <dbReference type="ChEBI" id="CHEBI:29105"/>
        <note>catalytic</note>
    </ligand>
</feature>
<dbReference type="Gene3D" id="3.40.140.10">
    <property type="entry name" value="Cytidine Deaminase, domain 2"/>
    <property type="match status" value="1"/>
</dbReference>
<dbReference type="OrthoDB" id="9802676at2"/>
<evidence type="ECO:0000256" key="2">
    <source>
        <dbReference type="ARBA" id="ARBA00011738"/>
    </source>
</evidence>
<dbReference type="InterPro" id="IPR002125">
    <property type="entry name" value="CMP_dCMP_dom"/>
</dbReference>
<evidence type="ECO:0000259" key="9">
    <source>
        <dbReference type="PROSITE" id="PS51747"/>
    </source>
</evidence>
<dbReference type="Pfam" id="PF14437">
    <property type="entry name" value="MafB19-deam"/>
    <property type="match status" value="1"/>
</dbReference>
<dbReference type="KEGG" id="gai:IMCC3135_11245"/>
<feature type="active site" description="Proton donor" evidence="8">
    <location>
        <position position="61"/>
    </location>
</feature>
<evidence type="ECO:0000256" key="5">
    <source>
        <dbReference type="ARBA" id="ARBA00022801"/>
    </source>
</evidence>
<evidence type="ECO:0000256" key="1">
    <source>
        <dbReference type="ARBA" id="ARBA00010669"/>
    </source>
</evidence>
<keyword evidence="5 8" id="KW-0378">Hydrolase</keyword>
<evidence type="ECO:0000256" key="6">
    <source>
        <dbReference type="ARBA" id="ARBA00022833"/>
    </source>
</evidence>
<feature type="binding site" evidence="8">
    <location>
        <position position="89"/>
    </location>
    <ligand>
        <name>Zn(2+)</name>
        <dbReference type="ChEBI" id="CHEBI:29105"/>
        <note>catalytic</note>
    </ligand>
</feature>
<dbReference type="AlphaFoldDB" id="A0A2Z2NMC0"/>
<comment type="similarity">
    <text evidence="1">Belongs to the cytidine and deoxycytidylate deaminase family. ADAT2 subfamily.</text>
</comment>
<organism evidence="10 11">
    <name type="scientific">Granulosicoccus antarcticus IMCC3135</name>
    <dbReference type="NCBI Taxonomy" id="1192854"/>
    <lineage>
        <taxon>Bacteria</taxon>
        <taxon>Pseudomonadati</taxon>
        <taxon>Pseudomonadota</taxon>
        <taxon>Gammaproteobacteria</taxon>
        <taxon>Chromatiales</taxon>
        <taxon>Granulosicoccaceae</taxon>
        <taxon>Granulosicoccus</taxon>
    </lineage>
</organism>
<name>A0A2Z2NMC0_9GAMM</name>
<protein>
    <recommendedName>
        <fullName evidence="8">tRNA-specific adenosine deaminase</fullName>
        <ecNumber evidence="8">3.5.4.33</ecNumber>
    </recommendedName>
</protein>
<dbReference type="PROSITE" id="PS51747">
    <property type="entry name" value="CYT_DCMP_DEAMINASES_2"/>
    <property type="match status" value="1"/>
</dbReference>
<dbReference type="InterPro" id="IPR016192">
    <property type="entry name" value="APOBEC/CMP_deaminase_Zn-bd"/>
</dbReference>
<feature type="domain" description="CMP/dCMP-type deaminase" evidence="9">
    <location>
        <begin position="8"/>
        <end position="118"/>
    </location>
</feature>
<feature type="binding site" evidence="8">
    <location>
        <position position="59"/>
    </location>
    <ligand>
        <name>Zn(2+)</name>
        <dbReference type="ChEBI" id="CHEBI:29105"/>
        <note>catalytic</note>
    </ligand>
</feature>